<keyword evidence="1" id="KW-0812">Transmembrane</keyword>
<feature type="transmembrane region" description="Helical" evidence="1">
    <location>
        <begin position="175"/>
        <end position="194"/>
    </location>
</feature>
<evidence type="ECO:0000256" key="1">
    <source>
        <dbReference type="SAM" id="Phobius"/>
    </source>
</evidence>
<comment type="caution">
    <text evidence="2">The sequence shown here is derived from an EMBL/GenBank/DDBJ whole genome shotgun (WGS) entry which is preliminary data.</text>
</comment>
<evidence type="ECO:0008006" key="4">
    <source>
        <dbReference type="Google" id="ProtNLM"/>
    </source>
</evidence>
<organism evidence="2 3">
    <name type="scientific">Glycomyces tritici</name>
    <dbReference type="NCBI Taxonomy" id="2665176"/>
    <lineage>
        <taxon>Bacteria</taxon>
        <taxon>Bacillati</taxon>
        <taxon>Actinomycetota</taxon>
        <taxon>Actinomycetes</taxon>
        <taxon>Glycomycetales</taxon>
        <taxon>Glycomycetaceae</taxon>
        <taxon>Glycomyces</taxon>
    </lineage>
</organism>
<evidence type="ECO:0000313" key="3">
    <source>
        <dbReference type="Proteomes" id="UP001171902"/>
    </source>
</evidence>
<name>A0ABT7YMQ6_9ACTN</name>
<gene>
    <name evidence="2" type="ORF">QWI33_09225</name>
</gene>
<keyword evidence="1" id="KW-0472">Membrane</keyword>
<dbReference type="Proteomes" id="UP001171902">
    <property type="component" value="Unassembled WGS sequence"/>
</dbReference>
<reference evidence="2" key="1">
    <citation type="submission" date="2023-06" db="EMBL/GenBank/DDBJ databases">
        <title>Gycomyces niveus sp.nov., a novel actinomycete isolated from soil in Shouguang.</title>
        <authorList>
            <person name="Yang X."/>
            <person name="Zhao J."/>
        </authorList>
    </citation>
    <scope>NUCLEOTIDE SEQUENCE</scope>
    <source>
        <strain evidence="2">NEAU C2</strain>
    </source>
</reference>
<accession>A0ABT7YMQ6</accession>
<proteinExistence type="predicted"/>
<dbReference type="RefSeq" id="WP_289956966.1">
    <property type="nucleotide sequence ID" value="NZ_JAUEMJ010000002.1"/>
</dbReference>
<dbReference type="EMBL" id="JAUEMJ010000002">
    <property type="protein sequence ID" value="MDN3239906.1"/>
    <property type="molecule type" value="Genomic_DNA"/>
</dbReference>
<protein>
    <recommendedName>
        <fullName evidence="4">WXG100 family type VII secretion target</fullName>
    </recommendedName>
</protein>
<sequence length="256" mass="27441">MAEIASEYGPFYNPFKDLVKEGGEFSETIQLLDDFAESSGYGGDIMPSHMLQVLSFVEVDEIRNNAARIHHRAQEVCASLKDGAFTDLLTNSWIGGDADAFEDYIAGGGGHRGLDLYLEDVKAKTEAQALSFIGLADTLATKLQDAYDSIIGDLEDLREKIDEGKMLVGASEFHNILMMALTGAAGLMGIVAALPGVNVIVALIIAAMLGISALVEFTLSKTAEVAEEIIDSVNSAISESVMLESENVEELKAAEW</sequence>
<keyword evidence="1" id="KW-1133">Transmembrane helix</keyword>
<evidence type="ECO:0000313" key="2">
    <source>
        <dbReference type="EMBL" id="MDN3239906.1"/>
    </source>
</evidence>
<keyword evidence="3" id="KW-1185">Reference proteome</keyword>